<sequence length="212" mass="22649">MSSVGGGPGAGPRGLGARIVAIPLRWLGLSAGVAALAASGLFGGLETAEKPEVPPVQVNELSEGEPWNVTITGARLVGDGLPGIRLDNPANRWVVVLATVEVTAPTSRNDMREVLEISGVEGLVKDPALRRLDPGYIIALRDGVSVTYLQPSMPEKLAYFWEQESTAPVPTEVKVTINQKTYRIDSLAGHKAWLGLEPRAELTVPVEDRRDQ</sequence>
<gene>
    <name evidence="1" type="ORF">ACFFIA_04405</name>
</gene>
<organism evidence="1 2">
    <name type="scientific">Phytohabitans kaempferiae</name>
    <dbReference type="NCBI Taxonomy" id="1620943"/>
    <lineage>
        <taxon>Bacteria</taxon>
        <taxon>Bacillati</taxon>
        <taxon>Actinomycetota</taxon>
        <taxon>Actinomycetes</taxon>
        <taxon>Micromonosporales</taxon>
        <taxon>Micromonosporaceae</taxon>
    </lineage>
</organism>
<protein>
    <recommendedName>
        <fullName evidence="3">Lipoprotein</fullName>
    </recommendedName>
</protein>
<proteinExistence type="predicted"/>
<dbReference type="RefSeq" id="WP_377245600.1">
    <property type="nucleotide sequence ID" value="NZ_JBHLUH010000004.1"/>
</dbReference>
<accession>A0ABV6LWW7</accession>
<evidence type="ECO:0000313" key="2">
    <source>
        <dbReference type="Proteomes" id="UP001589867"/>
    </source>
</evidence>
<name>A0ABV6LWW7_9ACTN</name>
<evidence type="ECO:0000313" key="1">
    <source>
        <dbReference type="EMBL" id="MFC0526896.1"/>
    </source>
</evidence>
<dbReference type="EMBL" id="JBHLUH010000004">
    <property type="protein sequence ID" value="MFC0526896.1"/>
    <property type="molecule type" value="Genomic_DNA"/>
</dbReference>
<dbReference type="Proteomes" id="UP001589867">
    <property type="component" value="Unassembled WGS sequence"/>
</dbReference>
<evidence type="ECO:0008006" key="3">
    <source>
        <dbReference type="Google" id="ProtNLM"/>
    </source>
</evidence>
<reference evidence="1 2" key="1">
    <citation type="submission" date="2024-09" db="EMBL/GenBank/DDBJ databases">
        <authorList>
            <person name="Sun Q."/>
            <person name="Mori K."/>
        </authorList>
    </citation>
    <scope>NUCLEOTIDE SEQUENCE [LARGE SCALE GENOMIC DNA]</scope>
    <source>
        <strain evidence="1 2">TBRC 3947</strain>
    </source>
</reference>
<keyword evidence="2" id="KW-1185">Reference proteome</keyword>
<comment type="caution">
    <text evidence="1">The sequence shown here is derived from an EMBL/GenBank/DDBJ whole genome shotgun (WGS) entry which is preliminary data.</text>
</comment>